<sequence>MKLLGKVLVILLIGYSNMENIDSNKFDPQNIDFDRFDRHKFDIDRFDMPNIDFGEIHKRINDIQENKLNIPEFNFKPYDINQFDINQYKPISLDGSNFWEDVPKDPNAYLEYLQEECSNAGHPDILNMNSEIYRQAKICLGSRADYIETIAKQLIDSGLIAISQIDVKEFCKVWPEIHNCINPLVSSMKECLNSDLKEIVDGLLKFIDESKSFFCVEDRISTLVINGSVQQCFSLVSKDLNECQNNFKNGIGQFIQTKEIYKDADTYKLLTGKSLDDARCSTFKSFRDCSVSKLTKCESKDPSKIVDDYLALIEDDVHCSVSWFSRTNIKIFYYAAVTVICLIILGIIACFKLLKGRSARTQQQLFDSHMKASNTASYTHV</sequence>
<evidence type="ECO:0000256" key="1">
    <source>
        <dbReference type="SAM" id="Phobius"/>
    </source>
</evidence>
<protein>
    <recommendedName>
        <fullName evidence="5">27 kDa hemolymph protein-like</fullName>
    </recommendedName>
</protein>
<reference evidence="3" key="1">
    <citation type="submission" date="2025-05" db="UniProtKB">
        <authorList>
            <consortium name="EnsemblMetazoa"/>
        </authorList>
    </citation>
    <scope>IDENTIFICATION</scope>
</reference>
<evidence type="ECO:0000313" key="3">
    <source>
        <dbReference type="EnsemblMetazoa" id="XP_028138428.2"/>
    </source>
</evidence>
<name>A0ABM5IPW7_DIAVI</name>
<accession>A0ABM5IPW7</accession>
<dbReference type="Proteomes" id="UP001652700">
    <property type="component" value="Unplaced"/>
</dbReference>
<organism evidence="3 4">
    <name type="scientific">Diabrotica virgifera virgifera</name>
    <name type="common">western corn rootworm</name>
    <dbReference type="NCBI Taxonomy" id="50390"/>
    <lineage>
        <taxon>Eukaryota</taxon>
        <taxon>Metazoa</taxon>
        <taxon>Ecdysozoa</taxon>
        <taxon>Arthropoda</taxon>
        <taxon>Hexapoda</taxon>
        <taxon>Insecta</taxon>
        <taxon>Pterygota</taxon>
        <taxon>Neoptera</taxon>
        <taxon>Endopterygota</taxon>
        <taxon>Coleoptera</taxon>
        <taxon>Polyphaga</taxon>
        <taxon>Cucujiformia</taxon>
        <taxon>Chrysomeloidea</taxon>
        <taxon>Chrysomelidae</taxon>
        <taxon>Galerucinae</taxon>
        <taxon>Diabroticina</taxon>
        <taxon>Diabroticites</taxon>
        <taxon>Diabrotica</taxon>
    </lineage>
</organism>
<keyword evidence="1" id="KW-1133">Transmembrane helix</keyword>
<dbReference type="Pfam" id="PF07165">
    <property type="entry name" value="DUF1397"/>
    <property type="match status" value="1"/>
</dbReference>
<keyword evidence="1" id="KW-0472">Membrane</keyword>
<feature type="transmembrane region" description="Helical" evidence="1">
    <location>
        <begin position="331"/>
        <end position="354"/>
    </location>
</feature>
<dbReference type="InterPro" id="IPR009832">
    <property type="entry name" value="DUF1397"/>
</dbReference>
<keyword evidence="4" id="KW-1185">Reference proteome</keyword>
<keyword evidence="2" id="KW-0732">Signal</keyword>
<evidence type="ECO:0008006" key="5">
    <source>
        <dbReference type="Google" id="ProtNLM"/>
    </source>
</evidence>
<evidence type="ECO:0000313" key="4">
    <source>
        <dbReference type="Proteomes" id="UP001652700"/>
    </source>
</evidence>
<feature type="signal peptide" evidence="2">
    <location>
        <begin position="1"/>
        <end position="18"/>
    </location>
</feature>
<dbReference type="EnsemblMetazoa" id="XM_028282627.2">
    <property type="protein sequence ID" value="XP_028138428.2"/>
    <property type="gene ID" value="LOC114332850"/>
</dbReference>
<dbReference type="RefSeq" id="XP_028138428.2">
    <property type="nucleotide sequence ID" value="XM_028282627.2"/>
</dbReference>
<evidence type="ECO:0000256" key="2">
    <source>
        <dbReference type="SAM" id="SignalP"/>
    </source>
</evidence>
<dbReference type="GeneID" id="114332850"/>
<proteinExistence type="predicted"/>
<keyword evidence="1" id="KW-0812">Transmembrane</keyword>
<dbReference type="PANTHER" id="PTHR20997:SF2">
    <property type="entry name" value="EG:BACR42I17.2 PROTEIN-RELATED"/>
    <property type="match status" value="1"/>
</dbReference>
<dbReference type="PANTHER" id="PTHR20997">
    <property type="entry name" value="EG:BACR42I17.2 PROTEIN-RELATED"/>
    <property type="match status" value="1"/>
</dbReference>
<feature type="chain" id="PRO_5046885063" description="27 kDa hemolymph protein-like" evidence="2">
    <location>
        <begin position="19"/>
        <end position="381"/>
    </location>
</feature>